<evidence type="ECO:0000256" key="6">
    <source>
        <dbReference type="ARBA" id="ARBA00022695"/>
    </source>
</evidence>
<dbReference type="GO" id="GO:1902975">
    <property type="term" value="P:mitotic DNA replication initiation"/>
    <property type="evidence" value="ECO:0007669"/>
    <property type="project" value="TreeGrafter"/>
</dbReference>
<proteinExistence type="inferred from homology"/>
<comment type="subcellular location">
    <subcellularLocation>
        <location evidence="1">Nucleus</location>
    </subcellularLocation>
</comment>
<dbReference type="GO" id="GO:0000166">
    <property type="term" value="F:nucleotide binding"/>
    <property type="evidence" value="ECO:0007669"/>
    <property type="project" value="InterPro"/>
</dbReference>
<evidence type="ECO:0000256" key="9">
    <source>
        <dbReference type="ARBA" id="ARBA00022771"/>
    </source>
</evidence>
<dbReference type="FunFam" id="1.10.287.690:FF:000003">
    <property type="entry name" value="DNA polymerase"/>
    <property type="match status" value="1"/>
</dbReference>
<evidence type="ECO:0000256" key="8">
    <source>
        <dbReference type="ARBA" id="ARBA00022723"/>
    </source>
</evidence>
<organism evidence="16 17">
    <name type="scientific">Paramuricea clavata</name>
    <name type="common">Red gorgonian</name>
    <name type="synonym">Violescent sea-whip</name>
    <dbReference type="NCBI Taxonomy" id="317549"/>
    <lineage>
        <taxon>Eukaryota</taxon>
        <taxon>Metazoa</taxon>
        <taxon>Cnidaria</taxon>
        <taxon>Anthozoa</taxon>
        <taxon>Octocorallia</taxon>
        <taxon>Malacalcyonacea</taxon>
        <taxon>Plexauridae</taxon>
        <taxon>Paramuricea</taxon>
    </lineage>
</organism>
<dbReference type="CDD" id="cd05776">
    <property type="entry name" value="DNA_polB_alpha_exo"/>
    <property type="match status" value="1"/>
</dbReference>
<dbReference type="InterPro" id="IPR006172">
    <property type="entry name" value="DNA-dir_DNA_pol_B"/>
</dbReference>
<dbReference type="AlphaFoldDB" id="A0A6S7HFY0"/>
<evidence type="ECO:0000313" key="17">
    <source>
        <dbReference type="Proteomes" id="UP001152795"/>
    </source>
</evidence>
<dbReference type="SUPFAM" id="SSF56672">
    <property type="entry name" value="DNA/RNA polymerases"/>
    <property type="match status" value="1"/>
</dbReference>
<protein>
    <recommendedName>
        <fullName evidence="4">DNA polymerase alpha catalytic subunit</fullName>
        <ecNumber evidence="3">2.7.7.7</ecNumber>
    </recommendedName>
</protein>
<evidence type="ECO:0000256" key="5">
    <source>
        <dbReference type="ARBA" id="ARBA00022679"/>
    </source>
</evidence>
<feature type="domain" description="DNA-directed DNA polymerase family B multifunctional" evidence="14">
    <location>
        <begin position="422"/>
        <end position="628"/>
    </location>
</feature>
<comment type="caution">
    <text evidence="16">The sequence shown here is derived from an EMBL/GenBank/DDBJ whole genome shotgun (WGS) entry which is preliminary data.</text>
</comment>
<dbReference type="PRINTS" id="PR00106">
    <property type="entry name" value="DNAPOLB"/>
</dbReference>
<keyword evidence="10" id="KW-0862">Zinc</keyword>
<accession>A0A6S7HFY0</accession>
<dbReference type="PANTHER" id="PTHR45861:SF1">
    <property type="entry name" value="DNA POLYMERASE ALPHA CATALYTIC SUBUNIT"/>
    <property type="match status" value="1"/>
</dbReference>
<dbReference type="InterPro" id="IPR023211">
    <property type="entry name" value="DNA_pol_palm_dom_sf"/>
</dbReference>
<dbReference type="FunFam" id="3.30.420.10:FF:000018">
    <property type="entry name" value="DNA polymerase"/>
    <property type="match status" value="1"/>
</dbReference>
<dbReference type="SMART" id="SM00486">
    <property type="entry name" value="POLBc"/>
    <property type="match status" value="1"/>
</dbReference>
<dbReference type="GO" id="GO:0003697">
    <property type="term" value="F:single-stranded DNA binding"/>
    <property type="evidence" value="ECO:0007669"/>
    <property type="project" value="TreeGrafter"/>
</dbReference>
<dbReference type="Proteomes" id="UP001152795">
    <property type="component" value="Unassembled WGS sequence"/>
</dbReference>
<keyword evidence="6" id="KW-0548">Nucleotidyltransferase</keyword>
<comment type="similarity">
    <text evidence="2">Belongs to the DNA polymerase type-B family.</text>
</comment>
<evidence type="ECO:0000256" key="3">
    <source>
        <dbReference type="ARBA" id="ARBA00012417"/>
    </source>
</evidence>
<dbReference type="GO" id="GO:0006272">
    <property type="term" value="P:leading strand elongation"/>
    <property type="evidence" value="ECO:0007669"/>
    <property type="project" value="TreeGrafter"/>
</dbReference>
<dbReference type="Gene3D" id="2.40.50.730">
    <property type="match status" value="1"/>
</dbReference>
<dbReference type="NCBIfam" id="TIGR00592">
    <property type="entry name" value="pol2"/>
    <property type="match status" value="1"/>
</dbReference>
<dbReference type="InterPro" id="IPR012337">
    <property type="entry name" value="RNaseH-like_sf"/>
</dbReference>
<evidence type="ECO:0000256" key="1">
    <source>
        <dbReference type="ARBA" id="ARBA00004123"/>
    </source>
</evidence>
<dbReference type="Gene3D" id="3.30.70.2820">
    <property type="match status" value="1"/>
</dbReference>
<evidence type="ECO:0000256" key="4">
    <source>
        <dbReference type="ARBA" id="ARBA00017212"/>
    </source>
</evidence>
<evidence type="ECO:0000256" key="10">
    <source>
        <dbReference type="ARBA" id="ARBA00022833"/>
    </source>
</evidence>
<evidence type="ECO:0000259" key="15">
    <source>
        <dbReference type="Pfam" id="PF03104"/>
    </source>
</evidence>
<evidence type="ECO:0000256" key="11">
    <source>
        <dbReference type="ARBA" id="ARBA00022932"/>
    </source>
</evidence>
<dbReference type="InterPro" id="IPR036397">
    <property type="entry name" value="RNaseH_sf"/>
</dbReference>
<dbReference type="GO" id="GO:0005658">
    <property type="term" value="C:alpha DNA polymerase:primase complex"/>
    <property type="evidence" value="ECO:0007669"/>
    <property type="project" value="TreeGrafter"/>
</dbReference>
<feature type="domain" description="DNA-directed DNA polymerase family B exonuclease" evidence="15">
    <location>
        <begin position="117"/>
        <end position="357"/>
    </location>
</feature>
<keyword evidence="7" id="KW-0235">DNA replication</keyword>
<gene>
    <name evidence="16" type="ORF">PACLA_8A033999</name>
</gene>
<dbReference type="InterPro" id="IPR043502">
    <property type="entry name" value="DNA/RNA_pol_sf"/>
</dbReference>
<keyword evidence="8" id="KW-0479">Metal-binding</keyword>
<dbReference type="Pfam" id="PF00136">
    <property type="entry name" value="DNA_pol_B"/>
    <property type="match status" value="1"/>
</dbReference>
<feature type="non-terminal residue" evidence="16">
    <location>
        <position position="630"/>
    </location>
</feature>
<keyword evidence="9" id="KW-0863">Zinc-finger</keyword>
<dbReference type="InterPro" id="IPR006134">
    <property type="entry name" value="DNA-dir_DNA_pol_B_multi_dom"/>
</dbReference>
<dbReference type="GO" id="GO:0003887">
    <property type="term" value="F:DNA-directed DNA polymerase activity"/>
    <property type="evidence" value="ECO:0007669"/>
    <property type="project" value="UniProtKB-KW"/>
</dbReference>
<dbReference type="Gene3D" id="3.90.1600.10">
    <property type="entry name" value="Palm domain of DNA polymerase"/>
    <property type="match status" value="1"/>
</dbReference>
<name>A0A6S7HFY0_PARCT</name>
<dbReference type="Gene3D" id="3.30.420.10">
    <property type="entry name" value="Ribonuclease H-like superfamily/Ribonuclease H"/>
    <property type="match status" value="1"/>
</dbReference>
<dbReference type="GO" id="GO:0003682">
    <property type="term" value="F:chromatin binding"/>
    <property type="evidence" value="ECO:0007669"/>
    <property type="project" value="TreeGrafter"/>
</dbReference>
<dbReference type="GO" id="GO:0003688">
    <property type="term" value="F:DNA replication origin binding"/>
    <property type="evidence" value="ECO:0007669"/>
    <property type="project" value="TreeGrafter"/>
</dbReference>
<dbReference type="PANTHER" id="PTHR45861">
    <property type="entry name" value="DNA POLYMERASE ALPHA CATALYTIC SUBUNIT"/>
    <property type="match status" value="1"/>
</dbReference>
<dbReference type="Gene3D" id="1.10.287.690">
    <property type="entry name" value="Helix hairpin bin"/>
    <property type="match status" value="1"/>
</dbReference>
<keyword evidence="17" id="KW-1185">Reference proteome</keyword>
<keyword evidence="12" id="KW-0238">DNA-binding</keyword>
<dbReference type="GO" id="GO:0008270">
    <property type="term" value="F:zinc ion binding"/>
    <property type="evidence" value="ECO:0007669"/>
    <property type="project" value="UniProtKB-KW"/>
</dbReference>
<evidence type="ECO:0000259" key="14">
    <source>
        <dbReference type="Pfam" id="PF00136"/>
    </source>
</evidence>
<evidence type="ECO:0000256" key="12">
    <source>
        <dbReference type="ARBA" id="ARBA00023125"/>
    </source>
</evidence>
<dbReference type="Pfam" id="PF03104">
    <property type="entry name" value="DNA_pol_B_exo1"/>
    <property type="match status" value="1"/>
</dbReference>
<dbReference type="SUPFAM" id="SSF53098">
    <property type="entry name" value="Ribonuclease H-like"/>
    <property type="match status" value="1"/>
</dbReference>
<dbReference type="FunFam" id="3.30.70.2820:FF:000001">
    <property type="entry name" value="DNA polymerase"/>
    <property type="match status" value="1"/>
</dbReference>
<dbReference type="InterPro" id="IPR006133">
    <property type="entry name" value="DNA-dir_DNA_pol_B_exonuc"/>
</dbReference>
<evidence type="ECO:0000313" key="16">
    <source>
        <dbReference type="EMBL" id="CAB3994880.1"/>
    </source>
</evidence>
<evidence type="ECO:0000256" key="7">
    <source>
        <dbReference type="ARBA" id="ARBA00022705"/>
    </source>
</evidence>
<keyword evidence="13" id="KW-0539">Nucleus</keyword>
<dbReference type="EC" id="2.7.7.7" evidence="3"/>
<evidence type="ECO:0000256" key="2">
    <source>
        <dbReference type="ARBA" id="ARBA00005755"/>
    </source>
</evidence>
<sequence length="630" mass="71660">TVFVFGKVWVDSAKSYVSCCVIVKNIERTLFFLPRDKKLAPDGTEIDETVGFTDVYQEFNDDIADRYKIMKFSARRTTKRYAFEVEGIPEDSEYLEVKYSANCPRLPSDMVGKTFSHVFGTSTSSLERLLLQRKLKGPGWLEVKMPQIPNQPMSWCKLEAIVSKPDHITPLTEGNLDPPPLVVLSVSVRTMLNPKTHLHEVLAVTGLVHQDFRVDKVAPKDKYFQNYFCAVTKPHDYMFPYDFKNILKKQDMNVEVCGTERALLGFVVARLQKLDPDVLVGHDISTFDLDVLLHRINACKIPNWSRMGRLRRQVMPKLSFGSKGGFAERTATCGRLVCDVKVSSQELIRCKSYDLTELSKVILKSDRCSISEEDTPEMYSTSNALVSMLNLTLTDSLYTLRIMYELNVMPLALQITNIAGNLMARTLLGGRSERNEYLLLHAFDEKNYICPDKSFEKKQKPMQTAVANEDGEVNTTTTKKGRKKPAYSGGLVLEPKKGFYDKFILLLDFNSLYPSIIQEYNICYTTVNRIPPEDMDKEDVESWVELPDSDLEAGVLPVQIRKLVERRREVKKLMKGLNGDSDQYSQYDIRQKALKLTANSMYGCLGFSHSRFYAKPLAALVTSKGREVSL</sequence>
<keyword evidence="11" id="KW-0239">DNA-directed DNA polymerase</keyword>
<reference evidence="16" key="1">
    <citation type="submission" date="2020-04" db="EMBL/GenBank/DDBJ databases">
        <authorList>
            <person name="Alioto T."/>
            <person name="Alioto T."/>
            <person name="Gomez Garrido J."/>
        </authorList>
    </citation>
    <scope>NUCLEOTIDE SEQUENCE</scope>
    <source>
        <strain evidence="16">A484AB</strain>
    </source>
</reference>
<evidence type="ECO:0000256" key="13">
    <source>
        <dbReference type="ARBA" id="ARBA00023242"/>
    </source>
</evidence>
<dbReference type="EMBL" id="CACRXK020002558">
    <property type="protein sequence ID" value="CAB3994880.1"/>
    <property type="molecule type" value="Genomic_DNA"/>
</dbReference>
<keyword evidence="5" id="KW-0808">Transferase</keyword>
<dbReference type="OrthoDB" id="6755010at2759"/>
<dbReference type="GO" id="GO:0006273">
    <property type="term" value="P:lagging strand elongation"/>
    <property type="evidence" value="ECO:0007669"/>
    <property type="project" value="TreeGrafter"/>
</dbReference>